<feature type="region of interest" description="Disordered" evidence="1">
    <location>
        <begin position="1"/>
        <end position="97"/>
    </location>
</feature>
<dbReference type="Proteomes" id="UP000187209">
    <property type="component" value="Unassembled WGS sequence"/>
</dbReference>
<proteinExistence type="predicted"/>
<gene>
    <name evidence="2" type="ORF">SteCoe_24481</name>
</gene>
<dbReference type="EMBL" id="MPUH01000645">
    <property type="protein sequence ID" value="OMJ76186.1"/>
    <property type="molecule type" value="Genomic_DNA"/>
</dbReference>
<keyword evidence="3" id="KW-1185">Reference proteome</keyword>
<sequence length="488" mass="54774">MSGRNDPTIFSQSVSRPQGSLALTQGNPFSNNTPSISRIAGSFPATPFQSSTSNPLVPSTNPFTPASSLINNQSSRPPSLGQGITNPFASVNTSNQFPPNTGFVQGSSLSGQNMSNLPNQMRNSQGTFPNAPVNQNVSSGFFANNQPGLGTTQPYNFENNSNFPMNPGLPTTSQPNLTHGSGFTGNNFFTQTSTGNNINPGFNPMSSMGLINPQNSFPPQTGATYFPNWSQAGNYQINPTQAINNLIFEDPFNFRFKPIESLSEPMQLFFQNFQEFCDIKEDALKKSEICVKEINVKANKAYEKSENILRQIRKVLSIQKRFTITMENKKEMQNHIVTYVNDLLKMCKHAERNDPYYTYNSPAEFMVEFIDICDKRLTAIQEQVIEIDEMMRNESNKESFQLLITVIKELHEKFQIIASLAYEVHSRIDGLLLKLSRKHKDINILPTEIPQNNFDRIFEQSLLKENRSPESISQAKISDIITGPYYHR</sequence>
<comment type="caution">
    <text evidence="2">The sequence shown here is derived from an EMBL/GenBank/DDBJ whole genome shotgun (WGS) entry which is preliminary data.</text>
</comment>
<accession>A0A1R2BHD1</accession>
<protein>
    <submittedName>
        <fullName evidence="2">Uncharacterized protein</fullName>
    </submittedName>
</protein>
<feature type="compositionally biased region" description="Polar residues" evidence="1">
    <location>
        <begin position="8"/>
        <end position="36"/>
    </location>
</feature>
<feature type="compositionally biased region" description="Polar residues" evidence="1">
    <location>
        <begin position="47"/>
        <end position="97"/>
    </location>
</feature>
<evidence type="ECO:0000313" key="2">
    <source>
        <dbReference type="EMBL" id="OMJ76186.1"/>
    </source>
</evidence>
<reference evidence="2 3" key="1">
    <citation type="submission" date="2016-11" db="EMBL/GenBank/DDBJ databases">
        <title>The macronuclear genome of Stentor coeruleus: a giant cell with tiny introns.</title>
        <authorList>
            <person name="Slabodnick M."/>
            <person name="Ruby J.G."/>
            <person name="Reiff S.B."/>
            <person name="Swart E.C."/>
            <person name="Gosai S."/>
            <person name="Prabakaran S."/>
            <person name="Witkowska E."/>
            <person name="Larue G.E."/>
            <person name="Fisher S."/>
            <person name="Freeman R.M."/>
            <person name="Gunawardena J."/>
            <person name="Chu W."/>
            <person name="Stover N.A."/>
            <person name="Gregory B.D."/>
            <person name="Nowacki M."/>
            <person name="Derisi J."/>
            <person name="Roy S.W."/>
            <person name="Marshall W.F."/>
            <person name="Sood P."/>
        </authorList>
    </citation>
    <scope>NUCLEOTIDE SEQUENCE [LARGE SCALE GENOMIC DNA]</scope>
    <source>
        <strain evidence="2">WM001</strain>
    </source>
</reference>
<evidence type="ECO:0000256" key="1">
    <source>
        <dbReference type="SAM" id="MobiDB-lite"/>
    </source>
</evidence>
<organism evidence="2 3">
    <name type="scientific">Stentor coeruleus</name>
    <dbReference type="NCBI Taxonomy" id="5963"/>
    <lineage>
        <taxon>Eukaryota</taxon>
        <taxon>Sar</taxon>
        <taxon>Alveolata</taxon>
        <taxon>Ciliophora</taxon>
        <taxon>Postciliodesmatophora</taxon>
        <taxon>Heterotrichea</taxon>
        <taxon>Heterotrichida</taxon>
        <taxon>Stentoridae</taxon>
        <taxon>Stentor</taxon>
    </lineage>
</organism>
<evidence type="ECO:0000313" key="3">
    <source>
        <dbReference type="Proteomes" id="UP000187209"/>
    </source>
</evidence>
<dbReference type="AlphaFoldDB" id="A0A1R2BHD1"/>
<name>A0A1R2BHD1_9CILI</name>